<feature type="binding site" description="axial binding residue" evidence="15">
    <location>
        <position position="202"/>
    </location>
    <ligand>
        <name>heme b</name>
        <dbReference type="ChEBI" id="CHEBI:60344"/>
    </ligand>
    <ligandPart>
        <name>Fe</name>
        <dbReference type="ChEBI" id="CHEBI:18248"/>
    </ligandPart>
</feature>
<feature type="binding site" evidence="15">
    <location>
        <position position="87"/>
    </location>
    <ligand>
        <name>Ca(2+)</name>
        <dbReference type="ChEBI" id="CHEBI:29108"/>
        <label>1</label>
    </ligand>
</feature>
<feature type="binding site" evidence="15">
    <location>
        <position position="203"/>
    </location>
    <ligand>
        <name>Ca(2+)</name>
        <dbReference type="ChEBI" id="CHEBI:29108"/>
        <label>2</label>
    </ligand>
</feature>
<dbReference type="InterPro" id="IPR002016">
    <property type="entry name" value="Haem_peroxidase"/>
</dbReference>
<keyword evidence="10 18" id="KW-0560">Oxidoreductase</keyword>
<evidence type="ECO:0000256" key="2">
    <source>
        <dbReference type="ARBA" id="ARBA00002322"/>
    </source>
</evidence>
<evidence type="ECO:0000256" key="18">
    <source>
        <dbReference type="RuleBase" id="RU362060"/>
    </source>
</evidence>
<evidence type="ECO:0000256" key="11">
    <source>
        <dbReference type="ARBA" id="ARBA00023004"/>
    </source>
</evidence>
<keyword evidence="9 15" id="KW-0106">Calcium</keyword>
<comment type="catalytic activity">
    <reaction evidence="1 18">
        <text>2 a phenolic donor + H2O2 = 2 a phenolic radical donor + 2 H2O</text>
        <dbReference type="Rhea" id="RHEA:56136"/>
        <dbReference type="ChEBI" id="CHEBI:15377"/>
        <dbReference type="ChEBI" id="CHEBI:16240"/>
        <dbReference type="ChEBI" id="CHEBI:139520"/>
        <dbReference type="ChEBI" id="CHEBI:139521"/>
        <dbReference type="EC" id="1.11.1.7"/>
    </reaction>
</comment>
<evidence type="ECO:0000256" key="14">
    <source>
        <dbReference type="PIRSR" id="PIRSR600823-2"/>
    </source>
</evidence>
<dbReference type="Proteomes" id="UP000288805">
    <property type="component" value="Unassembled WGS sequence"/>
</dbReference>
<dbReference type="InterPro" id="IPR033905">
    <property type="entry name" value="Secretory_peroxidase"/>
</dbReference>
<keyword evidence="12 17" id="KW-1015">Disulfide bond</keyword>
<name>A0A438DFH5_VITVI</name>
<dbReference type="PROSITE" id="PS50873">
    <property type="entry name" value="PEROXIDASE_4"/>
    <property type="match status" value="1"/>
</dbReference>
<dbReference type="EC" id="1.11.1.7" evidence="4 18"/>
<dbReference type="GO" id="GO:0042744">
    <property type="term" value="P:hydrogen peroxide catabolic process"/>
    <property type="evidence" value="ECO:0007669"/>
    <property type="project" value="UniProtKB-KW"/>
</dbReference>
<feature type="site" description="Transition state stabilizer" evidence="16">
    <location>
        <position position="75"/>
    </location>
</feature>
<dbReference type="SUPFAM" id="SSF48113">
    <property type="entry name" value="Heme-dependent peroxidases"/>
    <property type="match status" value="1"/>
</dbReference>
<dbReference type="PRINTS" id="PR00461">
    <property type="entry name" value="PLPEROXIDASE"/>
</dbReference>
<dbReference type="AlphaFoldDB" id="A0A438DFH5"/>
<feature type="disulfide bond" evidence="17">
    <location>
        <begin position="46"/>
        <end position="126"/>
    </location>
</feature>
<comment type="cofactor">
    <cofactor evidence="15 18">
        <name>heme b</name>
        <dbReference type="ChEBI" id="CHEBI:60344"/>
    </cofactor>
    <text evidence="15 18">Binds 1 heme b (iron(II)-protoporphyrin IX) group per subunit.</text>
</comment>
<keyword evidence="18" id="KW-0732">Signal</keyword>
<evidence type="ECO:0000256" key="1">
    <source>
        <dbReference type="ARBA" id="ARBA00000189"/>
    </source>
</evidence>
<comment type="similarity">
    <text evidence="3">Belongs to the peroxidase family. Ascorbate peroxidase subfamily.</text>
</comment>
<evidence type="ECO:0000256" key="9">
    <source>
        <dbReference type="ARBA" id="ARBA00022837"/>
    </source>
</evidence>
<feature type="binding site" evidence="15">
    <location>
        <position position="80"/>
    </location>
    <ligand>
        <name>Ca(2+)</name>
        <dbReference type="ChEBI" id="CHEBI:29108"/>
        <label>1</label>
    </ligand>
</feature>
<evidence type="ECO:0000313" key="20">
    <source>
        <dbReference type="EMBL" id="RVW34247.1"/>
    </source>
</evidence>
<keyword evidence="11 15" id="KW-0408">Iron</keyword>
<dbReference type="PANTHER" id="PTHR31517:SF59">
    <property type="entry name" value="PEROXIDASE"/>
    <property type="match status" value="1"/>
</dbReference>
<evidence type="ECO:0000256" key="4">
    <source>
        <dbReference type="ARBA" id="ARBA00012313"/>
    </source>
</evidence>
<dbReference type="PRINTS" id="PR00458">
    <property type="entry name" value="PEROXIDASE"/>
</dbReference>
<evidence type="ECO:0000256" key="7">
    <source>
        <dbReference type="ARBA" id="ARBA00022617"/>
    </source>
</evidence>
<dbReference type="PANTHER" id="PTHR31517">
    <property type="match status" value="1"/>
</dbReference>
<comment type="subcellular location">
    <subcellularLocation>
        <location evidence="18">Secreted</location>
    </subcellularLocation>
</comment>
<evidence type="ECO:0000256" key="16">
    <source>
        <dbReference type="PIRSR" id="PIRSR600823-4"/>
    </source>
</evidence>
<evidence type="ECO:0000313" key="21">
    <source>
        <dbReference type="Proteomes" id="UP000288805"/>
    </source>
</evidence>
<dbReference type="InterPro" id="IPR000823">
    <property type="entry name" value="Peroxidase_pln"/>
</dbReference>
<feature type="domain" description="Plant heme peroxidase family profile" evidence="19">
    <location>
        <begin position="34"/>
        <end position="301"/>
    </location>
</feature>
<evidence type="ECO:0000256" key="8">
    <source>
        <dbReference type="ARBA" id="ARBA00022723"/>
    </source>
</evidence>
<dbReference type="Pfam" id="PF00141">
    <property type="entry name" value="peroxidase"/>
    <property type="match status" value="1"/>
</dbReference>
<comment type="function">
    <text evidence="2">Removal of H(2)O(2), oxidation of toxic reductants, biosynthesis and degradation of lignin, suberization, auxin catabolism, response to environmental stresses such as wounding, pathogen attack and oxidative stress. These functions might be dependent on each isozyme/isoform in each plant tissue.</text>
</comment>
<comment type="similarity">
    <text evidence="18">Belongs to the peroxidase family. Classical plant (class III) peroxidase subfamily.</text>
</comment>
<dbReference type="CDD" id="cd00693">
    <property type="entry name" value="secretory_peroxidase"/>
    <property type="match status" value="1"/>
</dbReference>
<dbReference type="GO" id="GO:0005576">
    <property type="term" value="C:extracellular region"/>
    <property type="evidence" value="ECO:0007669"/>
    <property type="project" value="UniProtKB-SubCell"/>
</dbReference>
<feature type="binding site" evidence="14">
    <location>
        <position position="172"/>
    </location>
    <ligand>
        <name>substrate</name>
    </ligand>
</feature>
<dbReference type="PROSITE" id="PS00435">
    <property type="entry name" value="PEROXIDASE_1"/>
    <property type="match status" value="1"/>
</dbReference>
<dbReference type="Gene3D" id="1.10.420.10">
    <property type="entry name" value="Peroxidase, domain 2"/>
    <property type="match status" value="2"/>
</dbReference>
<feature type="binding site" evidence="15">
    <location>
        <position position="85"/>
    </location>
    <ligand>
        <name>Ca(2+)</name>
        <dbReference type="ChEBI" id="CHEBI:29108"/>
        <label>1</label>
    </ligand>
</feature>
<feature type="disulfide bond" evidence="17">
    <location>
        <begin position="81"/>
        <end position="86"/>
    </location>
</feature>
<evidence type="ECO:0000256" key="17">
    <source>
        <dbReference type="PIRSR" id="PIRSR600823-5"/>
    </source>
</evidence>
<feature type="binding site" evidence="15">
    <location>
        <position position="83"/>
    </location>
    <ligand>
        <name>Ca(2+)</name>
        <dbReference type="ChEBI" id="CHEBI:29108"/>
        <label>1</label>
    </ligand>
</feature>
<evidence type="ECO:0000256" key="15">
    <source>
        <dbReference type="PIRSR" id="PIRSR600823-3"/>
    </source>
</evidence>
<comment type="cofactor">
    <cofactor evidence="15 18">
        <name>Ca(2+)</name>
        <dbReference type="ChEBI" id="CHEBI:29108"/>
    </cofactor>
    <text evidence="15 18">Binds 2 calcium ions per subunit.</text>
</comment>
<evidence type="ECO:0000256" key="13">
    <source>
        <dbReference type="ARBA" id="ARBA00023324"/>
    </source>
</evidence>
<reference evidence="20 21" key="1">
    <citation type="journal article" date="2018" name="PLoS Genet.">
        <title>Population sequencing reveals clonal diversity and ancestral inbreeding in the grapevine cultivar Chardonnay.</title>
        <authorList>
            <person name="Roach M.J."/>
            <person name="Johnson D.L."/>
            <person name="Bohlmann J."/>
            <person name="van Vuuren H.J."/>
            <person name="Jones S.J."/>
            <person name="Pretorius I.S."/>
            <person name="Schmidt S.A."/>
            <person name="Borneman A.R."/>
        </authorList>
    </citation>
    <scope>NUCLEOTIDE SEQUENCE [LARGE SCALE GENOMIC DNA]</scope>
    <source>
        <strain evidence="21">cv. Chardonnay</strain>
        <tissue evidence="20">Leaf</tissue>
    </source>
</reference>
<organism evidence="20 21">
    <name type="scientific">Vitis vinifera</name>
    <name type="common">Grape</name>
    <dbReference type="NCBI Taxonomy" id="29760"/>
    <lineage>
        <taxon>Eukaryota</taxon>
        <taxon>Viridiplantae</taxon>
        <taxon>Streptophyta</taxon>
        <taxon>Embryophyta</taxon>
        <taxon>Tracheophyta</taxon>
        <taxon>Spermatophyta</taxon>
        <taxon>Magnoliopsida</taxon>
        <taxon>eudicotyledons</taxon>
        <taxon>Gunneridae</taxon>
        <taxon>Pentapetalae</taxon>
        <taxon>rosids</taxon>
        <taxon>Vitales</taxon>
        <taxon>Vitaceae</taxon>
        <taxon>Viteae</taxon>
        <taxon>Vitis</taxon>
    </lineage>
</organism>
<protein>
    <recommendedName>
        <fullName evidence="4 18">Peroxidase</fullName>
        <ecNumber evidence="4 18">1.11.1.7</ecNumber>
    </recommendedName>
</protein>
<keyword evidence="8 15" id="KW-0479">Metal-binding</keyword>
<feature type="disulfide bond" evidence="17">
    <location>
        <begin position="132"/>
        <end position="297"/>
    </location>
</feature>
<evidence type="ECO:0000256" key="6">
    <source>
        <dbReference type="ARBA" id="ARBA00022559"/>
    </source>
</evidence>
<sequence length="302" mass="33492">MRRERCILFSLLALTALVVSLVTVEAAETLPETKLTWHYYKLNTTCRYAEAYVRSQVEFYWNELKDGSIAPKLLRLLYSDCFVNGCDASILLDGPNSEKTASQNRGLGGFALIDKIKTVLESRKECKGVVSCADILNLATRDAVHLAGAPSYPVLTGRKDGLESNAASVDLPSPSISWESALAYFKSKGLDVLDLGTLLGAHTLGRTHCSYIEDRLYNFNESGSSHNFTNSYYSRILSHKAVLGVDQQLLFGNDTEQITEEFAAGFEDFRRSFALSMSRMGNLQVLTGSQGEIRENCRVRNN</sequence>
<dbReference type="GO" id="GO:0006979">
    <property type="term" value="P:response to oxidative stress"/>
    <property type="evidence" value="ECO:0007669"/>
    <property type="project" value="UniProtKB-UniRule"/>
</dbReference>
<accession>A0A438DFH5</accession>
<keyword evidence="13 18" id="KW-0376">Hydrogen peroxide</keyword>
<keyword evidence="7 18" id="KW-0349">Heme</keyword>
<evidence type="ECO:0000256" key="10">
    <source>
        <dbReference type="ARBA" id="ARBA00023002"/>
    </source>
</evidence>
<gene>
    <name evidence="20" type="primary">PER61_1</name>
    <name evidence="20" type="ORF">CK203_116234</name>
</gene>
<dbReference type="InterPro" id="IPR010255">
    <property type="entry name" value="Haem_peroxidase_sf"/>
</dbReference>
<feature type="binding site" evidence="15">
    <location>
        <position position="98"/>
    </location>
    <ligand>
        <name>Ca(2+)</name>
        <dbReference type="ChEBI" id="CHEBI:29108"/>
        <label>1</label>
    </ligand>
</feature>
<proteinExistence type="inferred from homology"/>
<dbReference type="Gene3D" id="1.10.520.10">
    <property type="match status" value="2"/>
</dbReference>
<evidence type="ECO:0000259" key="19">
    <source>
        <dbReference type="PROSITE" id="PS50873"/>
    </source>
</evidence>
<dbReference type="GO" id="GO:0020037">
    <property type="term" value="F:heme binding"/>
    <property type="evidence" value="ECO:0007669"/>
    <property type="project" value="UniProtKB-UniRule"/>
</dbReference>
<dbReference type="GO" id="GO:0140825">
    <property type="term" value="F:lactoperoxidase activity"/>
    <property type="evidence" value="ECO:0007669"/>
    <property type="project" value="UniProtKB-EC"/>
</dbReference>
<keyword evidence="6 18" id="KW-0575">Peroxidase</keyword>
<feature type="chain" id="PRO_5018822989" description="Peroxidase" evidence="18">
    <location>
        <begin position="27"/>
        <end position="302"/>
    </location>
</feature>
<feature type="signal peptide" evidence="18">
    <location>
        <begin position="1"/>
        <end position="26"/>
    </location>
</feature>
<dbReference type="InterPro" id="IPR019793">
    <property type="entry name" value="Peroxidases_heam-ligand_BS"/>
</dbReference>
<comment type="caution">
    <text evidence="20">The sequence shown here is derived from an EMBL/GenBank/DDBJ whole genome shotgun (WGS) entry which is preliminary data.</text>
</comment>
<evidence type="ECO:0000256" key="3">
    <source>
        <dbReference type="ARBA" id="ARBA00006873"/>
    </source>
</evidence>
<dbReference type="GO" id="GO:0046872">
    <property type="term" value="F:metal ion binding"/>
    <property type="evidence" value="ECO:0007669"/>
    <property type="project" value="UniProtKB-UniRule"/>
</dbReference>
<evidence type="ECO:0000256" key="5">
    <source>
        <dbReference type="ARBA" id="ARBA00022525"/>
    </source>
</evidence>
<evidence type="ECO:0000256" key="12">
    <source>
        <dbReference type="ARBA" id="ARBA00023157"/>
    </source>
</evidence>
<keyword evidence="5 18" id="KW-0964">Secreted</keyword>
<dbReference type="EMBL" id="QGNW01001647">
    <property type="protein sequence ID" value="RVW34247.1"/>
    <property type="molecule type" value="Genomic_DNA"/>
</dbReference>
<feature type="binding site" evidence="15">
    <location>
        <position position="89"/>
    </location>
    <ligand>
        <name>Ca(2+)</name>
        <dbReference type="ChEBI" id="CHEBI:29108"/>
        <label>1</label>
    </ligand>
</feature>